<organism evidence="1 2">
    <name type="scientific">Zea mays</name>
    <name type="common">Maize</name>
    <dbReference type="NCBI Taxonomy" id="4577"/>
    <lineage>
        <taxon>Eukaryota</taxon>
        <taxon>Viridiplantae</taxon>
        <taxon>Streptophyta</taxon>
        <taxon>Embryophyta</taxon>
        <taxon>Tracheophyta</taxon>
        <taxon>Spermatophyta</taxon>
        <taxon>Magnoliopsida</taxon>
        <taxon>Liliopsida</taxon>
        <taxon>Poales</taxon>
        <taxon>Poaceae</taxon>
        <taxon>PACMAD clade</taxon>
        <taxon>Panicoideae</taxon>
        <taxon>Andropogonodae</taxon>
        <taxon>Andropogoneae</taxon>
        <taxon>Tripsacinae</taxon>
        <taxon>Zea</taxon>
    </lineage>
</organism>
<proteinExistence type="predicted"/>
<dbReference type="EMBL" id="NCVQ01000006">
    <property type="protein sequence ID" value="PWZ24580.1"/>
    <property type="molecule type" value="Genomic_DNA"/>
</dbReference>
<evidence type="ECO:0000313" key="2">
    <source>
        <dbReference type="Proteomes" id="UP000251960"/>
    </source>
</evidence>
<protein>
    <submittedName>
        <fullName evidence="1">Uncharacterized protein</fullName>
    </submittedName>
</protein>
<sequence>MDKVTRDAQEDILWCMFLQTM</sequence>
<dbReference type="Proteomes" id="UP000251960">
    <property type="component" value="Chromosome 5"/>
</dbReference>
<accession>A0A3L6EUN0</accession>
<comment type="caution">
    <text evidence="1">The sequence shown here is derived from an EMBL/GenBank/DDBJ whole genome shotgun (WGS) entry which is preliminary data.</text>
</comment>
<name>A0A3L6EUN0_MAIZE</name>
<reference evidence="1 2" key="1">
    <citation type="journal article" date="2018" name="Nat. Genet.">
        <title>Extensive intraspecific gene order and gene structural variations between Mo17 and other maize genomes.</title>
        <authorList>
            <person name="Sun S."/>
            <person name="Zhou Y."/>
            <person name="Chen J."/>
            <person name="Shi J."/>
            <person name="Zhao H."/>
            <person name="Zhao H."/>
            <person name="Song W."/>
            <person name="Zhang M."/>
            <person name="Cui Y."/>
            <person name="Dong X."/>
            <person name="Liu H."/>
            <person name="Ma X."/>
            <person name="Jiao Y."/>
            <person name="Wang B."/>
            <person name="Wei X."/>
            <person name="Stein J.C."/>
            <person name="Glaubitz J.C."/>
            <person name="Lu F."/>
            <person name="Yu G."/>
            <person name="Liang C."/>
            <person name="Fengler K."/>
            <person name="Li B."/>
            <person name="Rafalski A."/>
            <person name="Schnable P.S."/>
            <person name="Ware D.H."/>
            <person name="Buckler E.S."/>
            <person name="Lai J."/>
        </authorList>
    </citation>
    <scope>NUCLEOTIDE SEQUENCE [LARGE SCALE GENOMIC DNA]</scope>
    <source>
        <strain evidence="2">cv. Missouri 17</strain>
        <tissue evidence="1">Seedling</tissue>
    </source>
</reference>
<dbReference type="AlphaFoldDB" id="A0A3L6EUN0"/>
<evidence type="ECO:0000313" key="1">
    <source>
        <dbReference type="EMBL" id="PWZ24580.1"/>
    </source>
</evidence>
<gene>
    <name evidence="1" type="ORF">Zm00014a_014772</name>
</gene>